<dbReference type="InterPro" id="IPR036259">
    <property type="entry name" value="MFS_trans_sf"/>
</dbReference>
<feature type="transmembrane region" description="Helical" evidence="4">
    <location>
        <begin position="223"/>
        <end position="247"/>
    </location>
</feature>
<dbReference type="InterPro" id="IPR011701">
    <property type="entry name" value="MFS"/>
</dbReference>
<reference evidence="6 7" key="1">
    <citation type="submission" date="2020-04" db="EMBL/GenBank/DDBJ databases">
        <authorList>
            <person name="De Canck E."/>
        </authorList>
    </citation>
    <scope>NUCLEOTIDE SEQUENCE [LARGE SCALE GENOMIC DNA]</scope>
    <source>
        <strain evidence="6 7">LMG 22037</strain>
    </source>
</reference>
<name>A0A6J5BT48_9BURK</name>
<feature type="transmembrane region" description="Helical" evidence="4">
    <location>
        <begin position="12"/>
        <end position="34"/>
    </location>
</feature>
<dbReference type="Pfam" id="PF07690">
    <property type="entry name" value="MFS_1"/>
    <property type="match status" value="1"/>
</dbReference>
<feature type="transmembrane region" description="Helical" evidence="4">
    <location>
        <begin position="283"/>
        <end position="305"/>
    </location>
</feature>
<dbReference type="InterPro" id="IPR020846">
    <property type="entry name" value="MFS_dom"/>
</dbReference>
<organism evidence="6 7">
    <name type="scientific">Paraburkholderia phenoliruptrix</name>
    <dbReference type="NCBI Taxonomy" id="252970"/>
    <lineage>
        <taxon>Bacteria</taxon>
        <taxon>Pseudomonadati</taxon>
        <taxon>Pseudomonadota</taxon>
        <taxon>Betaproteobacteria</taxon>
        <taxon>Burkholderiales</taxon>
        <taxon>Burkholderiaceae</taxon>
        <taxon>Paraburkholderia</taxon>
    </lineage>
</organism>
<proteinExistence type="predicted"/>
<protein>
    <submittedName>
        <fullName evidence="6">Putative MFS-type transporter YfcJ</fullName>
    </submittedName>
</protein>
<feature type="transmembrane region" description="Helical" evidence="4">
    <location>
        <begin position="193"/>
        <end position="211"/>
    </location>
</feature>
<feature type="transmembrane region" description="Helical" evidence="4">
    <location>
        <begin position="149"/>
        <end position="172"/>
    </location>
</feature>
<keyword evidence="1 4" id="KW-0812">Transmembrane</keyword>
<dbReference type="PROSITE" id="PS50850">
    <property type="entry name" value="MFS"/>
    <property type="match status" value="1"/>
</dbReference>
<accession>A0A6J5BT48</accession>
<dbReference type="PANTHER" id="PTHR23518">
    <property type="entry name" value="C-METHYLTRANSFERASE"/>
    <property type="match status" value="1"/>
</dbReference>
<sequence length="376" mass="39301">MDVSSEIIHSLLPMFLMVSLGASAATIGLIEGIAEATAPIVKVFSGALSDYLGNRKWLAVAGYALGALSKPLFAIAPTVGVVVSARVIDRVGKGIRGAPRDALVADVTPVHLRGAAFGLRQSLDTVGAVLGPLFAVIIMSVWADNFRLAFWLAVIPGLLAVALLTVGVHEPAREPGTKRVNPIRLENLKKLGASYWWVVAIGGVFALARFSEAFLVLRAMGSGVPVALVPLVMVAMNVVYTLSAYPFGKLADTMNHTRLLIAGLVVLIAADLVLARGSHWSVVLLGVALWGLHMGMTQGLLATMVSHTAPAQLRGTAFGFFNLLSGVVTLLSSVIAGELWDKLGAATTFHAGAVFCIATIVLLATGKAPDTRAGTR</sequence>
<evidence type="ECO:0000256" key="1">
    <source>
        <dbReference type="ARBA" id="ARBA00022692"/>
    </source>
</evidence>
<dbReference type="EMBL" id="CADIKB010000025">
    <property type="protein sequence ID" value="CAB3717492.1"/>
    <property type="molecule type" value="Genomic_DNA"/>
</dbReference>
<keyword evidence="2 4" id="KW-1133">Transmembrane helix</keyword>
<evidence type="ECO:0000256" key="2">
    <source>
        <dbReference type="ARBA" id="ARBA00022989"/>
    </source>
</evidence>
<evidence type="ECO:0000313" key="7">
    <source>
        <dbReference type="Proteomes" id="UP000494249"/>
    </source>
</evidence>
<feature type="transmembrane region" description="Helical" evidence="4">
    <location>
        <begin position="317"/>
        <end position="337"/>
    </location>
</feature>
<evidence type="ECO:0000256" key="4">
    <source>
        <dbReference type="SAM" id="Phobius"/>
    </source>
</evidence>
<feature type="transmembrane region" description="Helical" evidence="4">
    <location>
        <begin position="259"/>
        <end position="277"/>
    </location>
</feature>
<dbReference type="AlphaFoldDB" id="A0A6J5BT48"/>
<dbReference type="SUPFAM" id="SSF103473">
    <property type="entry name" value="MFS general substrate transporter"/>
    <property type="match status" value="1"/>
</dbReference>
<evidence type="ECO:0000259" key="5">
    <source>
        <dbReference type="PROSITE" id="PS50850"/>
    </source>
</evidence>
<feature type="domain" description="Major facilitator superfamily (MFS) profile" evidence="5">
    <location>
        <begin position="1"/>
        <end position="371"/>
    </location>
</feature>
<dbReference type="CDD" id="cd17370">
    <property type="entry name" value="MFS_MJ1317_like"/>
    <property type="match status" value="1"/>
</dbReference>
<dbReference type="PANTHER" id="PTHR23518:SF2">
    <property type="entry name" value="MAJOR FACILITATOR SUPERFAMILY TRANSPORTER"/>
    <property type="match status" value="1"/>
</dbReference>
<dbReference type="Proteomes" id="UP000494249">
    <property type="component" value="Unassembled WGS sequence"/>
</dbReference>
<feature type="transmembrane region" description="Helical" evidence="4">
    <location>
        <begin position="123"/>
        <end position="143"/>
    </location>
</feature>
<evidence type="ECO:0000313" key="6">
    <source>
        <dbReference type="EMBL" id="CAB3717492.1"/>
    </source>
</evidence>
<feature type="transmembrane region" description="Helical" evidence="4">
    <location>
        <begin position="343"/>
        <end position="366"/>
    </location>
</feature>
<evidence type="ECO:0000256" key="3">
    <source>
        <dbReference type="ARBA" id="ARBA00023136"/>
    </source>
</evidence>
<keyword evidence="3 4" id="KW-0472">Membrane</keyword>
<gene>
    <name evidence="6" type="primary">yfcJ_1</name>
    <name evidence="6" type="ORF">LMG22037_04473</name>
</gene>
<dbReference type="Gene3D" id="1.20.1250.20">
    <property type="entry name" value="MFS general substrate transporter like domains"/>
    <property type="match status" value="1"/>
</dbReference>
<dbReference type="GO" id="GO:0022857">
    <property type="term" value="F:transmembrane transporter activity"/>
    <property type="evidence" value="ECO:0007669"/>
    <property type="project" value="InterPro"/>
</dbReference>